<keyword evidence="5" id="KW-0689">Ribosomal protein</keyword>
<accession>A0A1I4CGU3</accession>
<dbReference type="RefSeq" id="WP_177197548.1">
    <property type="nucleotide sequence ID" value="NZ_FOTC01000001.1"/>
</dbReference>
<evidence type="ECO:0000256" key="2">
    <source>
        <dbReference type="ARBA" id="ARBA00023315"/>
    </source>
</evidence>
<evidence type="ECO:0000313" key="6">
    <source>
        <dbReference type="Proteomes" id="UP000199607"/>
    </source>
</evidence>
<keyword evidence="5" id="KW-0687">Ribonucleoprotein</keyword>
<dbReference type="PROSITE" id="PS51186">
    <property type="entry name" value="GNAT"/>
    <property type="match status" value="1"/>
</dbReference>
<feature type="compositionally biased region" description="Basic and acidic residues" evidence="3">
    <location>
        <begin position="167"/>
        <end position="177"/>
    </location>
</feature>
<dbReference type="InterPro" id="IPR043854">
    <property type="entry name" value="DUF5816"/>
</dbReference>
<proteinExistence type="predicted"/>
<keyword evidence="2" id="KW-0012">Acyltransferase</keyword>
<sequence>MSDTLSVRSAESDDAERVREIAESTFTQAYALSPQDIETILSAKFDVESLRTQFGEDDGTTLVAEQDGVLAGFATTSADEGTIRWLHVDPERRGVGVGTTLFEQAVEELEAEGVEDVRGVVLSSNTAAGAFFERFGYGQTDEWQTDIGGLEVVEYAFAESSDVESGDDARDTEHTDSDWPDTTTTDDGQTVHLDDDVLQGTEGAFVAAYTDENRTEEYGYYCTNCGSTDVSMDSMERLECENCGNVRRPDDDYDESYL</sequence>
<dbReference type="Pfam" id="PF19133">
    <property type="entry name" value="DUF5816"/>
    <property type="match status" value="1"/>
</dbReference>
<evidence type="ECO:0000256" key="3">
    <source>
        <dbReference type="SAM" id="MobiDB-lite"/>
    </source>
</evidence>
<reference evidence="6" key="1">
    <citation type="submission" date="2016-10" db="EMBL/GenBank/DDBJ databases">
        <authorList>
            <person name="Varghese N."/>
            <person name="Submissions S."/>
        </authorList>
    </citation>
    <scope>NUCLEOTIDE SEQUENCE [LARGE SCALE GENOMIC DNA]</scope>
    <source>
        <strain evidence="6">CGMCC 1.7738</strain>
    </source>
</reference>
<dbReference type="GO" id="GO:0016747">
    <property type="term" value="F:acyltransferase activity, transferring groups other than amino-acyl groups"/>
    <property type="evidence" value="ECO:0007669"/>
    <property type="project" value="InterPro"/>
</dbReference>
<dbReference type="PANTHER" id="PTHR43877">
    <property type="entry name" value="AMINOALKYLPHOSPHONATE N-ACETYLTRANSFERASE-RELATED-RELATED"/>
    <property type="match status" value="1"/>
</dbReference>
<dbReference type="EMBL" id="FOTC01000001">
    <property type="protein sequence ID" value="SFK79810.1"/>
    <property type="molecule type" value="Genomic_DNA"/>
</dbReference>
<keyword evidence="6" id="KW-1185">Reference proteome</keyword>
<dbReference type="AlphaFoldDB" id="A0A1I4CGU3"/>
<dbReference type="CDD" id="cd04301">
    <property type="entry name" value="NAT_SF"/>
    <property type="match status" value="1"/>
</dbReference>
<name>A0A1I4CGU3_9EURY</name>
<dbReference type="PANTHER" id="PTHR43877:SF1">
    <property type="entry name" value="ACETYLTRANSFERASE"/>
    <property type="match status" value="1"/>
</dbReference>
<dbReference type="Proteomes" id="UP000199607">
    <property type="component" value="Unassembled WGS sequence"/>
</dbReference>
<dbReference type="SUPFAM" id="SSF55729">
    <property type="entry name" value="Acyl-CoA N-acyltransferases (Nat)"/>
    <property type="match status" value="1"/>
</dbReference>
<dbReference type="Pfam" id="PF13673">
    <property type="entry name" value="Acetyltransf_10"/>
    <property type="match status" value="1"/>
</dbReference>
<dbReference type="Gene3D" id="3.40.630.30">
    <property type="match status" value="1"/>
</dbReference>
<gene>
    <name evidence="5" type="ORF">SAMN04487950_1142</name>
</gene>
<dbReference type="InterPro" id="IPR050832">
    <property type="entry name" value="Bact_Acetyltransf"/>
</dbReference>
<organism evidence="5 6">
    <name type="scientific">Halogranum rubrum</name>
    <dbReference type="NCBI Taxonomy" id="553466"/>
    <lineage>
        <taxon>Archaea</taxon>
        <taxon>Methanobacteriati</taxon>
        <taxon>Methanobacteriota</taxon>
        <taxon>Stenosarchaea group</taxon>
        <taxon>Halobacteria</taxon>
        <taxon>Halobacteriales</taxon>
        <taxon>Haloferacaceae</taxon>
    </lineage>
</organism>
<feature type="domain" description="N-acetyltransferase" evidence="4">
    <location>
        <begin position="5"/>
        <end position="159"/>
    </location>
</feature>
<evidence type="ECO:0000259" key="4">
    <source>
        <dbReference type="PROSITE" id="PS51186"/>
    </source>
</evidence>
<dbReference type="STRING" id="553466.SAMN04487950_1142"/>
<feature type="region of interest" description="Disordered" evidence="3">
    <location>
        <begin position="160"/>
        <end position="191"/>
    </location>
</feature>
<dbReference type="GO" id="GO:0005840">
    <property type="term" value="C:ribosome"/>
    <property type="evidence" value="ECO:0007669"/>
    <property type="project" value="UniProtKB-KW"/>
</dbReference>
<keyword evidence="1" id="KW-0808">Transferase</keyword>
<evidence type="ECO:0000256" key="1">
    <source>
        <dbReference type="ARBA" id="ARBA00022679"/>
    </source>
</evidence>
<protein>
    <submittedName>
        <fullName evidence="5">Ribosomal protein S18 acetylase RimI</fullName>
    </submittedName>
</protein>
<evidence type="ECO:0000313" key="5">
    <source>
        <dbReference type="EMBL" id="SFK79810.1"/>
    </source>
</evidence>
<dbReference type="InterPro" id="IPR016181">
    <property type="entry name" value="Acyl_CoA_acyltransferase"/>
</dbReference>
<dbReference type="InterPro" id="IPR000182">
    <property type="entry name" value="GNAT_dom"/>
</dbReference>